<dbReference type="Pfam" id="PF15877">
    <property type="entry name" value="TMEM232"/>
    <property type="match status" value="1"/>
</dbReference>
<dbReference type="Proteomes" id="UP000008143">
    <property type="component" value="Chromosome 1"/>
</dbReference>
<dbReference type="PANTHER" id="PTHR28651:SF1">
    <property type="entry name" value="TRANSMEMBRANE PROTEIN 232"/>
    <property type="match status" value="1"/>
</dbReference>
<dbReference type="Ensembl" id="ENSXETT00000045972">
    <property type="protein sequence ID" value="ENSXETP00000045972"/>
    <property type="gene ID" value="ENSXETG00000021258"/>
</dbReference>
<dbReference type="RefSeq" id="XP_017945388.2">
    <property type="nucleotide sequence ID" value="XM_018089899.2"/>
</dbReference>
<dbReference type="GeneID" id="100492950"/>
<dbReference type="InterPro" id="IPR031747">
    <property type="entry name" value="TMEM232"/>
</dbReference>
<evidence type="ECO:0000313" key="4">
    <source>
        <dbReference type="RefSeq" id="XP_017945388.2"/>
    </source>
</evidence>
<dbReference type="Bgee" id="ENSXETG00000021258">
    <property type="expression patterns" value="Expressed in testis and 3 other cell types or tissues"/>
</dbReference>
<dbReference type="eggNOG" id="ENOG502QVVE">
    <property type="taxonomic scope" value="Eukaryota"/>
</dbReference>
<dbReference type="STRING" id="8364.ENSXETP00000045972"/>
<keyword evidence="4" id="KW-0812">Transmembrane</keyword>
<protein>
    <submittedName>
        <fullName evidence="2 4">Transmembrane protein 232</fullName>
    </submittedName>
</protein>
<reference evidence="2" key="2">
    <citation type="submission" date="2011-06" db="UniProtKB">
        <authorList>
            <consortium name="Ensembl"/>
        </authorList>
    </citation>
    <scope>IDENTIFICATION</scope>
</reference>
<name>F6SF94_XENTR</name>
<evidence type="ECO:0000313" key="3">
    <source>
        <dbReference type="Proteomes" id="UP000008143"/>
    </source>
</evidence>
<dbReference type="AGR" id="Xenbase:XB-GENE-953024"/>
<gene>
    <name evidence="2 4 5" type="primary">tmem232</name>
</gene>
<proteinExistence type="predicted"/>
<evidence type="ECO:0000256" key="1">
    <source>
        <dbReference type="SAM" id="MobiDB-lite"/>
    </source>
</evidence>
<organism evidence="2">
    <name type="scientific">Xenopus tropicalis</name>
    <name type="common">Western clawed frog</name>
    <name type="synonym">Silurana tropicalis</name>
    <dbReference type="NCBI Taxonomy" id="8364"/>
    <lineage>
        <taxon>Eukaryota</taxon>
        <taxon>Metazoa</taxon>
        <taxon>Chordata</taxon>
        <taxon>Craniata</taxon>
        <taxon>Vertebrata</taxon>
        <taxon>Euteleostomi</taxon>
        <taxon>Amphibia</taxon>
        <taxon>Batrachia</taxon>
        <taxon>Anura</taxon>
        <taxon>Pipoidea</taxon>
        <taxon>Pipidae</taxon>
        <taxon>Xenopodinae</taxon>
        <taxon>Xenopus</taxon>
        <taxon>Silurana</taxon>
    </lineage>
</organism>
<dbReference type="KEGG" id="xtr:100492950"/>
<dbReference type="Xenbase" id="XB-GENE-953024">
    <property type="gene designation" value="tmem232"/>
</dbReference>
<accession>F6SF94</accession>
<dbReference type="PANTHER" id="PTHR28651">
    <property type="entry name" value="TRANSMEMBRANE PROTEIN 232"/>
    <property type="match status" value="1"/>
</dbReference>
<reference evidence="2" key="1">
    <citation type="journal article" date="2010" name="Science">
        <title>The genome of the Western clawed frog Xenopus tropicalis.</title>
        <authorList>
            <person name="Hellsten U."/>
            <person name="Harland R.M."/>
            <person name="Gilchrist M.J."/>
            <person name="Hendrix D."/>
            <person name="Jurka J."/>
            <person name="Kapitonov V."/>
            <person name="Ovcharenko I."/>
            <person name="Putnam N.H."/>
            <person name="Shu S."/>
            <person name="Taher L."/>
            <person name="Blitz I.L."/>
            <person name="Blumberg B."/>
            <person name="Dichmann D.S."/>
            <person name="Dubchak I."/>
            <person name="Amaya E."/>
            <person name="Detter J.C."/>
            <person name="Fletcher R."/>
            <person name="Gerhard D.S."/>
            <person name="Goodstein D."/>
            <person name="Graves T."/>
            <person name="Grigoriev I.V."/>
            <person name="Grimwood J."/>
            <person name="Kawashima T."/>
            <person name="Lindquist E."/>
            <person name="Lucas S.M."/>
            <person name="Mead P.E."/>
            <person name="Mitros T."/>
            <person name="Ogino H."/>
            <person name="Ohta Y."/>
            <person name="Poliakov A.V."/>
            <person name="Pollet N."/>
            <person name="Robert J."/>
            <person name="Salamov A."/>
            <person name="Sater A.K."/>
            <person name="Schmutz J."/>
            <person name="Terry A."/>
            <person name="Vize P.D."/>
            <person name="Warren W.C."/>
            <person name="Wells D."/>
            <person name="Wills A."/>
            <person name="Wilson R.K."/>
            <person name="Zimmerman L.B."/>
            <person name="Zorn A.M."/>
            <person name="Grainger R."/>
            <person name="Grammer T."/>
            <person name="Khokha M.K."/>
            <person name="Richardson P.M."/>
            <person name="Rokhsar D.S."/>
        </authorList>
    </citation>
    <scope>NUCLEOTIDE SEQUENCE [LARGE SCALE GENOMIC DNA]</scope>
    <source>
        <strain evidence="2">Nigerian</strain>
    </source>
</reference>
<dbReference type="OrthoDB" id="10016194at2759"/>
<dbReference type="GeneTree" id="ENSGT00390000014003"/>
<dbReference type="CTD" id="642987"/>
<keyword evidence="3" id="KW-1185">Reference proteome</keyword>
<evidence type="ECO:0000313" key="5">
    <source>
        <dbReference type="Xenbase" id="XB-GENE-953024"/>
    </source>
</evidence>
<keyword evidence="4" id="KW-0472">Membrane</keyword>
<reference evidence="4" key="3">
    <citation type="submission" date="2025-04" db="UniProtKB">
        <authorList>
            <consortium name="RefSeq"/>
        </authorList>
    </citation>
    <scope>IDENTIFICATION</scope>
    <source>
        <strain evidence="4">Nigerian</strain>
        <tissue evidence="4">Liver and blood</tissue>
    </source>
</reference>
<feature type="compositionally biased region" description="Basic and acidic residues" evidence="1">
    <location>
        <begin position="594"/>
        <end position="621"/>
    </location>
</feature>
<dbReference type="HOGENOM" id="CLU_015366_1_0_1"/>
<dbReference type="AlphaFoldDB" id="F6SF94"/>
<evidence type="ECO:0000313" key="2">
    <source>
        <dbReference type="Ensembl" id="ENSXETP00000045972"/>
    </source>
</evidence>
<dbReference type="OMA" id="DHHWQEE"/>
<sequence>MPVVKIPVVQKFGIISTKYHHDLQQSLLQSSTVSEHKHRPHRPLEITEDFIKQFNSAEDLEEKERMLDTARQILHRCKRRSKLNLKGSGNHVDLHFAWTELILLTQCKGNIQEEVIDILLISMDQVNFDQENISLLFFMAESILYKLCCDVTQKPCLCSFDVKLSKLGFLTFLRLHVFNLLGQLQPYDEQKEHLSTYLEALQSCRSVYEPFPYVLSSVHAMLKVCTMICSPDIPLESHSSLQINTDFKLAVTKPGGAEMNSFVWNCLEIWLHVQINSIHLQKSLHHLCQLNGGLHQENWLDSLLSLFILGEAAKLDISCLKALMELAHNYITSPLHLPVQNSELPFSPFTSWPWEVIYAYIMVLSDICLHGTTAEIQKHAFTGFLDKNGTAISTHEAGLHGLLFFTHPQASEACNKMDWIIHYGTVYNLVKVCNALQMDVNRSGLRNAIWKALNRCSEKDKQIIDAVKVAEAELNGPANTFINASSKTSLTPVSLGSCQYVGLRIASALSQHFLPPVVPYIPLPKKQVYSQRQIKLSKLKEGKTEKLVSHPSLREQYFSTEPYTARPDFLTRTNTDLQRVMDEQWAKEIEYRMEEDKEELQRKQQEGQKKQEEHFKEIMKRREQKLKKTTKPYELPLTSSTQ</sequence>
<feature type="region of interest" description="Disordered" evidence="1">
    <location>
        <begin position="594"/>
        <end position="642"/>
    </location>
</feature>